<dbReference type="AlphaFoldDB" id="A0A0Q3H1B3"/>
<dbReference type="EnsemblPlants" id="KQK16421">
    <property type="protein sequence ID" value="KQK16421"/>
    <property type="gene ID" value="BRADI_1g28670v3"/>
</dbReference>
<keyword evidence="7" id="KW-1185">Reference proteome</keyword>
<evidence type="ECO:0000256" key="2">
    <source>
        <dbReference type="PROSITE-ProRule" id="PRU00176"/>
    </source>
</evidence>
<gene>
    <name evidence="6" type="primary">LOC100842213</name>
    <name evidence="5" type="ORF">BRADI_1g28670v3</name>
</gene>
<dbReference type="GO" id="GO:0003723">
    <property type="term" value="F:RNA binding"/>
    <property type="evidence" value="ECO:0007669"/>
    <property type="project" value="UniProtKB-UniRule"/>
</dbReference>
<name>A0A0Q3H1B3_BRADI</name>
<dbReference type="PANTHER" id="PTHR21245">
    <property type="entry name" value="HETEROGENEOUS NUCLEAR RIBONUCLEOPROTEIN"/>
    <property type="match status" value="1"/>
</dbReference>
<feature type="domain" description="RRM" evidence="4">
    <location>
        <begin position="191"/>
        <end position="273"/>
    </location>
</feature>
<organism evidence="5">
    <name type="scientific">Brachypodium distachyon</name>
    <name type="common">Purple false brome</name>
    <name type="synonym">Trachynia distachya</name>
    <dbReference type="NCBI Taxonomy" id="15368"/>
    <lineage>
        <taxon>Eukaryota</taxon>
        <taxon>Viridiplantae</taxon>
        <taxon>Streptophyta</taxon>
        <taxon>Embryophyta</taxon>
        <taxon>Tracheophyta</taxon>
        <taxon>Spermatophyta</taxon>
        <taxon>Magnoliopsida</taxon>
        <taxon>Liliopsida</taxon>
        <taxon>Poales</taxon>
        <taxon>Poaceae</taxon>
        <taxon>BOP clade</taxon>
        <taxon>Pooideae</taxon>
        <taxon>Stipodae</taxon>
        <taxon>Brachypodieae</taxon>
        <taxon>Brachypodium</taxon>
    </lineage>
</organism>
<evidence type="ECO:0000256" key="1">
    <source>
        <dbReference type="ARBA" id="ARBA00022884"/>
    </source>
</evidence>
<sequence>MGDPPPAPRRPLFDLNVAVDEFEEEFEEEPQEMEQVVEVREVVEEEEEEVEEEEPQEMIMEEDEEEAEAAAEAAQEEEEDAIVEKEVVEEAGMMAEAGEDEGRRKKRKEYEVFVFGLPPEAVEENVAGALAEAGEVEEVRLVRDPAEPQLNKGFAFVRFAEVWQARWAADDLRTAKIKGKACGICKNNDNETLHLRNICFDWSKDDLAENLKTFELENLEDINLIEHPDRKGKNRGYAFLDFSSHVDAVAGFLKLQKRDLYLGTDIKAQISFSNTISQDDKVMEKVKSVFLDGLPPHWDEDDVREKFGKFGEIDNIQLARNMFTAKRKDFGFISFTTRQAAIDCIDMVNKGRFGEGSGKVRMKATLQRPKPTFKKPSWQGDTHMLGVRRGFIGKSHGDREPYPNRFRHLGHERRAYSNNFAHGNYRHQPMVGRSPPMAVDDGERPVSLREYRSYYRRDSAVPAINMEGHIQVPELGRDMMKVDMLANIQNISMQHMKHPCKEMNTGVNMDIHTWKGHTANLAQNAFEVIITPVLIRMVGTPVVTKLVTVISARMVKNFLQPVDLRRLSIRQTMSPRLQRLKEHLSARKPIVRTLSRCLQVLLLCVIVANATRSRRQQRLQALKARSLELILILKSPLIVGLLNLIMTSGALCLMSMRWSTQSGNGEAGIYLQETGTVLTPGNTLGKEDRVPKFSQDRSAPVVRLCYILEFGLEH</sequence>
<reference evidence="5 6" key="1">
    <citation type="journal article" date="2010" name="Nature">
        <title>Genome sequencing and analysis of the model grass Brachypodium distachyon.</title>
        <authorList>
            <consortium name="International Brachypodium Initiative"/>
        </authorList>
    </citation>
    <scope>NUCLEOTIDE SEQUENCE [LARGE SCALE GENOMIC DNA]</scope>
    <source>
        <strain evidence="5 6">Bd21</strain>
    </source>
</reference>
<dbReference type="Gene3D" id="3.30.70.330">
    <property type="match status" value="3"/>
</dbReference>
<dbReference type="InterPro" id="IPR012677">
    <property type="entry name" value="Nucleotide-bd_a/b_plait_sf"/>
</dbReference>
<dbReference type="ExpressionAtlas" id="A0A0Q3H1B3">
    <property type="expression patterns" value="baseline"/>
</dbReference>
<dbReference type="OrthoDB" id="3800936at2759"/>
<dbReference type="FunFam" id="3.30.70.330:FF:000498">
    <property type="entry name" value="RNA-binding (RRM/RBD/RNP motifs) family protein"/>
    <property type="match status" value="1"/>
</dbReference>
<evidence type="ECO:0000256" key="3">
    <source>
        <dbReference type="SAM" id="MobiDB-lite"/>
    </source>
</evidence>
<feature type="domain" description="RRM" evidence="4">
    <location>
        <begin position="287"/>
        <end position="367"/>
    </location>
</feature>
<dbReference type="Proteomes" id="UP000008810">
    <property type="component" value="Chromosome 1"/>
</dbReference>
<dbReference type="Gramene" id="KQK16421">
    <property type="protein sequence ID" value="KQK16421"/>
    <property type="gene ID" value="BRADI_1g28670v3"/>
</dbReference>
<reference evidence="6" key="3">
    <citation type="submission" date="2018-08" db="UniProtKB">
        <authorList>
            <consortium name="EnsemblPlants"/>
        </authorList>
    </citation>
    <scope>IDENTIFICATION</scope>
    <source>
        <strain evidence="6">cv. Bd21</strain>
    </source>
</reference>
<protein>
    <recommendedName>
        <fullName evidence="4">RRM domain-containing protein</fullName>
    </recommendedName>
</protein>
<evidence type="ECO:0000259" key="4">
    <source>
        <dbReference type="PROSITE" id="PS50102"/>
    </source>
</evidence>
<dbReference type="InterPro" id="IPR035979">
    <property type="entry name" value="RBD_domain_sf"/>
</dbReference>
<evidence type="ECO:0000313" key="6">
    <source>
        <dbReference type="EnsemblPlants" id="KQK16421"/>
    </source>
</evidence>
<dbReference type="EMBL" id="CM000880">
    <property type="protein sequence ID" value="KQK16421.1"/>
    <property type="molecule type" value="Genomic_DNA"/>
</dbReference>
<dbReference type="FunFam" id="3.30.70.330:FF:000816">
    <property type="entry name" value="Heterogeneous nuclear ribonucleoprotein Q"/>
    <property type="match status" value="1"/>
</dbReference>
<dbReference type="SUPFAM" id="SSF54928">
    <property type="entry name" value="RNA-binding domain, RBD"/>
    <property type="match status" value="2"/>
</dbReference>
<evidence type="ECO:0000313" key="7">
    <source>
        <dbReference type="Proteomes" id="UP000008810"/>
    </source>
</evidence>
<keyword evidence="1 2" id="KW-0694">RNA-binding</keyword>
<dbReference type="Pfam" id="PF00076">
    <property type="entry name" value="RRM_1"/>
    <property type="match status" value="2"/>
</dbReference>
<accession>A0A0Q3H1B3</accession>
<evidence type="ECO:0000313" key="5">
    <source>
        <dbReference type="EMBL" id="KQK16421.1"/>
    </source>
</evidence>
<feature type="domain" description="RRM" evidence="4">
    <location>
        <begin position="110"/>
        <end position="189"/>
    </location>
</feature>
<dbReference type="CDD" id="cd00590">
    <property type="entry name" value="RRM_SF"/>
    <property type="match status" value="3"/>
</dbReference>
<dbReference type="InterPro" id="IPR000504">
    <property type="entry name" value="RRM_dom"/>
</dbReference>
<dbReference type="STRING" id="15368.A0A0Q3H1B3"/>
<reference evidence="5" key="2">
    <citation type="submission" date="2017-06" db="EMBL/GenBank/DDBJ databases">
        <title>WGS assembly of Brachypodium distachyon.</title>
        <authorList>
            <consortium name="The International Brachypodium Initiative"/>
            <person name="Lucas S."/>
            <person name="Harmon-Smith M."/>
            <person name="Lail K."/>
            <person name="Tice H."/>
            <person name="Grimwood J."/>
            <person name="Bruce D."/>
            <person name="Barry K."/>
            <person name="Shu S."/>
            <person name="Lindquist E."/>
            <person name="Wang M."/>
            <person name="Pitluck S."/>
            <person name="Vogel J.P."/>
            <person name="Garvin D.F."/>
            <person name="Mockler T.C."/>
            <person name="Schmutz J."/>
            <person name="Rokhsar D."/>
            <person name="Bevan M.W."/>
        </authorList>
    </citation>
    <scope>NUCLEOTIDE SEQUENCE</scope>
    <source>
        <strain evidence="5">Bd21</strain>
    </source>
</reference>
<dbReference type="PROSITE" id="PS50102">
    <property type="entry name" value="RRM"/>
    <property type="match status" value="3"/>
</dbReference>
<feature type="region of interest" description="Disordered" evidence="3">
    <location>
        <begin position="44"/>
        <end position="80"/>
    </location>
</feature>
<dbReference type="SMART" id="SM00360">
    <property type="entry name" value="RRM"/>
    <property type="match status" value="3"/>
</dbReference>
<proteinExistence type="predicted"/>